<evidence type="ECO:0008006" key="4">
    <source>
        <dbReference type="Google" id="ProtNLM"/>
    </source>
</evidence>
<reference evidence="2 3" key="1">
    <citation type="submission" date="2024-04" db="EMBL/GenBank/DDBJ databases">
        <title>Tritrichomonas musculus Genome.</title>
        <authorList>
            <person name="Alves-Ferreira E."/>
            <person name="Grigg M."/>
            <person name="Lorenzi H."/>
            <person name="Galac M."/>
        </authorList>
    </citation>
    <scope>NUCLEOTIDE SEQUENCE [LARGE SCALE GENOMIC DNA]</scope>
    <source>
        <strain evidence="2 3">EAF2021</strain>
    </source>
</reference>
<comment type="caution">
    <text evidence="2">The sequence shown here is derived from an EMBL/GenBank/DDBJ whole genome shotgun (WGS) entry which is preliminary data.</text>
</comment>
<keyword evidence="3" id="KW-1185">Reference proteome</keyword>
<evidence type="ECO:0000313" key="2">
    <source>
        <dbReference type="EMBL" id="KAK8875562.1"/>
    </source>
</evidence>
<name>A0ABR2JCF4_9EUKA</name>
<dbReference type="PANTHER" id="PTHR12195">
    <property type="entry name" value="CYTOPLASMIC FMR1-INTERACTING PROTEIN-RELATED"/>
    <property type="match status" value="1"/>
</dbReference>
<evidence type="ECO:0000256" key="1">
    <source>
        <dbReference type="SAM" id="MobiDB-lite"/>
    </source>
</evidence>
<organism evidence="2 3">
    <name type="scientific">Tritrichomonas musculus</name>
    <dbReference type="NCBI Taxonomy" id="1915356"/>
    <lineage>
        <taxon>Eukaryota</taxon>
        <taxon>Metamonada</taxon>
        <taxon>Parabasalia</taxon>
        <taxon>Tritrichomonadida</taxon>
        <taxon>Tritrichomonadidae</taxon>
        <taxon>Tritrichomonas</taxon>
    </lineage>
</organism>
<dbReference type="PIRSF" id="PIRSF008153">
    <property type="entry name" value="FMR1_interacting"/>
    <property type="match status" value="1"/>
</dbReference>
<proteinExistence type="predicted"/>
<dbReference type="InterPro" id="IPR008081">
    <property type="entry name" value="Cytoplasmic_FMR1-int"/>
</dbReference>
<dbReference type="Pfam" id="PF05994">
    <property type="entry name" value="FragX_IP"/>
    <property type="match status" value="2"/>
</dbReference>
<evidence type="ECO:0000313" key="3">
    <source>
        <dbReference type="Proteomes" id="UP001470230"/>
    </source>
</evidence>
<sequence>MSTQEKGVNLPSKESIEQWNTLNSNIISESATCAVPNTVFIQYDNESFYNRVLFEKEIPFLTASSNVTNIKVFSDLINQADELIYSVYSRRSLSSALSPFIQAKKESKVDESFPYYQEIFDLCSKTINFLNSSANILHGILDAATIWQGGHYSDSLLHTICQLFYKVTTLDEMKLFKSSLANDLTYLKGLAKGAQFNDSNIQKIQMNINSAQYFETTLLNLEEGRSKSDKQKISQIFIPFISSNLEKENFLVPESLYMYIRFLMFLCKYTEQDSKTIQLLAQQAQKHPLLPLAFEVSIKISDYCSSIKGFTKDAEKYQFDPKTIPNRMRDITNDLQTWISELPSKIDSASQKIMSSDEFLGFLMNLIHSIASLKNSVREQYAYKLTITPPETPGEVKSQFPYERSIRKGYTHEELNVLIRAIMLWRSICDQLRDSSAAILPIISEAITVSFQSFVKDCCQKVMRKAKKEVEQKIQDIIMTLSTHVGDWNAGPMYPNIKKKNAPLYPVVNRSAPPNLEAIEFVRIQLQHIFNPTSEYLKNGYKKSFKNDKIISRVNNFMSKSFQYTTILQFNQLISNIADQSDLYFKEVQLSLNKTINFPVKSSLPYVLCEYALQNFKTPEITELVFFPLGIYDDAAHVASTKLHSLFLLDEIRAESQMCLEALTSLISDFIFLSFRTFVSVKLIPENVRSNLQLTPDQLGTKSSLEPKPEMKQGGGKYNTTISPRSPFMKGRASTLSKEVEIKPQKRNDWQESRPYRFTSLLQQNHFYLLYSLIDVKSMITKQIESIITQNLNNLVKTTSSNVGTGSLIAVFHGIQILRETHRLLCDQGVALPSFDNLLNVAFQNTVPTSYLSLFVQNIVTNLSEKVVHHCYLMTNPLRLYYPSKVRSLPSYTFGKQLLGKGLKNAFDHTISPITVDHFGCFSHLLENGELAVFIQTLSEAFRTQITDFISTYEKIDSMNLHRIKDLPLSTPAQTVYEHFIEAYGSLVSDTTINECFAEMKALGNMLAAAYMLDIALMNSRLTREEIIGFFKGQGKDGNCVNDVDRLFPKVVAEELKSDDSYLFAYGTDIFPITLTLCLDSIIKAIKAFEKVELFDEKSPSILDFPSLTGFASRWSILEFIFVYAEAGREKENESPFQLYGEGVMLLAAALILFMSQEKIYHVINVGRKIQRVIEVDSAASKDDILSRFCLINKFETATMDWAIQLFTPIIKSINSDDQA</sequence>
<protein>
    <recommendedName>
        <fullName evidence="4">CYRIA/CYRIB Rac1 binding domain-containing protein</fullName>
    </recommendedName>
</protein>
<dbReference type="EMBL" id="JAPFFF010000012">
    <property type="protein sequence ID" value="KAK8875562.1"/>
    <property type="molecule type" value="Genomic_DNA"/>
</dbReference>
<accession>A0ABR2JCF4</accession>
<gene>
    <name evidence="2" type="ORF">M9Y10_005730</name>
</gene>
<feature type="region of interest" description="Disordered" evidence="1">
    <location>
        <begin position="699"/>
        <end position="724"/>
    </location>
</feature>
<dbReference type="Proteomes" id="UP001470230">
    <property type="component" value="Unassembled WGS sequence"/>
</dbReference>